<dbReference type="CDD" id="cd04301">
    <property type="entry name" value="NAT_SF"/>
    <property type="match status" value="1"/>
</dbReference>
<gene>
    <name evidence="3" type="ORF">CCR94_20960</name>
</gene>
<evidence type="ECO:0000313" key="4">
    <source>
        <dbReference type="Proteomes" id="UP000239089"/>
    </source>
</evidence>
<dbReference type="InterPro" id="IPR016181">
    <property type="entry name" value="Acyl_CoA_acyltransferase"/>
</dbReference>
<dbReference type="Pfam" id="PF00583">
    <property type="entry name" value="Acetyltransf_1"/>
    <property type="match status" value="1"/>
</dbReference>
<dbReference type="OrthoDB" id="9797456at2"/>
<dbReference type="PANTHER" id="PTHR43877:SF2">
    <property type="entry name" value="AMINOALKYLPHOSPHONATE N-ACETYLTRANSFERASE-RELATED"/>
    <property type="match status" value="1"/>
</dbReference>
<protein>
    <submittedName>
        <fullName evidence="3">Uncharacterized protein</fullName>
    </submittedName>
</protein>
<dbReference type="PROSITE" id="PS51186">
    <property type="entry name" value="GNAT"/>
    <property type="match status" value="1"/>
</dbReference>
<evidence type="ECO:0000256" key="1">
    <source>
        <dbReference type="ARBA" id="ARBA00022679"/>
    </source>
</evidence>
<dbReference type="EMBL" id="NHSJ01000129">
    <property type="protein sequence ID" value="PPQ26899.1"/>
    <property type="molecule type" value="Genomic_DNA"/>
</dbReference>
<keyword evidence="2" id="KW-0012">Acyltransferase</keyword>
<dbReference type="InterPro" id="IPR000182">
    <property type="entry name" value="GNAT_dom"/>
</dbReference>
<dbReference type="AlphaFoldDB" id="A0A2S6MX21"/>
<proteinExistence type="predicted"/>
<sequence length="185" mass="20261">MASSDSDPFVLRAAEAADIPAVTVLINSAYRGESSAMGWTTEANILQGRRIDEAGLARVMAAPDTMFLLCFQDDRLIGSVQLQKVSEGVGYLGMFVIRPGLQGRGLGRRFMREAEATARRRWGVTRMTMSVIGLRSELIAYYQRCGYTLTGERLPFPFEDGLSTALVDGIYLAVMEKDLALAPAQ</sequence>
<dbReference type="SUPFAM" id="SSF55729">
    <property type="entry name" value="Acyl-CoA N-acyltransferases (Nat)"/>
    <property type="match status" value="1"/>
</dbReference>
<evidence type="ECO:0000313" key="3">
    <source>
        <dbReference type="EMBL" id="PPQ26899.1"/>
    </source>
</evidence>
<keyword evidence="4" id="KW-1185">Reference proteome</keyword>
<dbReference type="GO" id="GO:0016747">
    <property type="term" value="F:acyltransferase activity, transferring groups other than amino-acyl groups"/>
    <property type="evidence" value="ECO:0007669"/>
    <property type="project" value="InterPro"/>
</dbReference>
<keyword evidence="1" id="KW-0808">Transferase</keyword>
<comment type="caution">
    <text evidence="3">The sequence shown here is derived from an EMBL/GenBank/DDBJ whole genome shotgun (WGS) entry which is preliminary data.</text>
</comment>
<dbReference type="Gene3D" id="3.40.630.30">
    <property type="match status" value="1"/>
</dbReference>
<accession>A0A2S6MX21</accession>
<reference evidence="3 4" key="1">
    <citation type="journal article" date="2018" name="Arch. Microbiol.">
        <title>New insights into the metabolic potential of the phototrophic purple bacterium Rhodopila globiformis DSM 161(T) from its draft genome sequence and evidence for a vanadium-dependent nitrogenase.</title>
        <authorList>
            <person name="Imhoff J.F."/>
            <person name="Rahn T."/>
            <person name="Kunzel S."/>
            <person name="Neulinger S.C."/>
        </authorList>
    </citation>
    <scope>NUCLEOTIDE SEQUENCE [LARGE SCALE GENOMIC DNA]</scope>
    <source>
        <strain evidence="3 4">DSM 16996</strain>
    </source>
</reference>
<name>A0A2S6MX21_9HYPH</name>
<dbReference type="Proteomes" id="UP000239089">
    <property type="component" value="Unassembled WGS sequence"/>
</dbReference>
<dbReference type="PANTHER" id="PTHR43877">
    <property type="entry name" value="AMINOALKYLPHOSPHONATE N-ACETYLTRANSFERASE-RELATED-RELATED"/>
    <property type="match status" value="1"/>
</dbReference>
<organism evidence="3 4">
    <name type="scientific">Rhodoblastus sphagnicola</name>
    <dbReference type="NCBI Taxonomy" id="333368"/>
    <lineage>
        <taxon>Bacteria</taxon>
        <taxon>Pseudomonadati</taxon>
        <taxon>Pseudomonadota</taxon>
        <taxon>Alphaproteobacteria</taxon>
        <taxon>Hyphomicrobiales</taxon>
        <taxon>Rhodoblastaceae</taxon>
        <taxon>Rhodoblastus</taxon>
    </lineage>
</organism>
<evidence type="ECO:0000256" key="2">
    <source>
        <dbReference type="ARBA" id="ARBA00023315"/>
    </source>
</evidence>
<dbReference type="InterPro" id="IPR050832">
    <property type="entry name" value="Bact_Acetyltransf"/>
</dbReference>
<dbReference type="RefSeq" id="WP_146090132.1">
    <property type="nucleotide sequence ID" value="NZ_JACIGC010000012.1"/>
</dbReference>